<protein>
    <submittedName>
        <fullName evidence="1">Uncharacterized protein</fullName>
    </submittedName>
</protein>
<dbReference type="EMBL" id="KT239446">
    <property type="protein sequence ID" value="AKY02100.1"/>
    <property type="molecule type" value="Genomic_DNA"/>
</dbReference>
<dbReference type="GeneID" id="26518644"/>
<gene>
    <name evidence="1" type="ORF">JD18_229</name>
</gene>
<dbReference type="Pfam" id="PF03197">
    <property type="entry name" value="FRD2"/>
    <property type="match status" value="1"/>
</dbReference>
<keyword evidence="2" id="KW-1185">Reference proteome</keyword>
<sequence length="121" mass="13859">MKLNTEYRIIPSLAAEWDLSSSGNRRMRLMIEEHGGSFFPTKMLDEDNSFITEVKFKDGTTADAEGFGDAYFEIADYEFKYFEPVYEIGSAIQPGPTRLDLIVTPENAEEMIDLIKKVFKK</sequence>
<evidence type="ECO:0000313" key="1">
    <source>
        <dbReference type="EMBL" id="AKY02100.1"/>
    </source>
</evidence>
<dbReference type="RefSeq" id="YP_009190810.1">
    <property type="nucleotide sequence ID" value="NC_028686.1"/>
</dbReference>
<accession>A0A0K1Y5K6</accession>
<dbReference type="KEGG" id="vg:26518644"/>
<organism evidence="1 2">
    <name type="scientific">Klebsiella phage JD18</name>
    <dbReference type="NCBI Taxonomy" id="1698360"/>
    <lineage>
        <taxon>Viruses</taxon>
        <taxon>Duplodnaviria</taxon>
        <taxon>Heunggongvirae</taxon>
        <taxon>Uroviricota</taxon>
        <taxon>Caudoviricetes</taxon>
        <taxon>Pantevenvirales</taxon>
        <taxon>Straboviridae</taxon>
        <taxon>Tevenvirinae</taxon>
        <taxon>Jiaodavirus</taxon>
        <taxon>Jiaodavirus jd18</taxon>
    </lineage>
</organism>
<reference evidence="1 2" key="1">
    <citation type="submission" date="2015-07" db="EMBL/GenBank/DDBJ databases">
        <title>Isolation and characterization of JD18-a novel lytic bacteriophage for Klebsiella pneumoniae.</title>
        <authorList>
            <person name="Fan J."/>
            <person name="Zhang X."/>
            <person name="Guo X."/>
            <person name="He P."/>
            <person name="Zhang Y."/>
        </authorList>
    </citation>
    <scope>NUCLEOTIDE SEQUENCE [LARGE SCALE GENOMIC DNA]</scope>
</reference>
<proteinExistence type="predicted"/>
<name>A0A0K1Y5K6_9CAUD</name>
<evidence type="ECO:0000313" key="2">
    <source>
        <dbReference type="Proteomes" id="UP000204179"/>
    </source>
</evidence>
<dbReference type="InterPro" id="IPR004885">
    <property type="entry name" value="FRD2"/>
</dbReference>
<dbReference type="Proteomes" id="UP000204179">
    <property type="component" value="Segment"/>
</dbReference>